<dbReference type="AlphaFoldDB" id="A0AAE9YK94"/>
<evidence type="ECO:0000313" key="1">
    <source>
        <dbReference type="EMBL" id="WDD97110.1"/>
    </source>
</evidence>
<dbReference type="EMBL" id="CP059735">
    <property type="protein sequence ID" value="WDD97110.1"/>
    <property type="molecule type" value="Genomic_DNA"/>
</dbReference>
<dbReference type="RefSeq" id="WP_044831724.1">
    <property type="nucleotide sequence ID" value="NZ_CP059735.1"/>
</dbReference>
<sequence>METGLNQIEIPFDFRHLCWFCGEPAGHAFTFPNSRHTRVTCAHPPLTLPGCDECCKLAVKANKSSVWAVAEAVKSKLIRRYHEDLAIGVNWTEESLAQSQFEGGNFAGFQKSAWFMYQVAQGRVNFQGWPLVVNGVELFDEVEQETFVFDGISYPSLNDAINHYCRIFHLDKHFFISVLEIYTRNRFAEAVRFCRLTLGDTAKERAAMLKSLASAVEAEVK</sequence>
<gene>
    <name evidence="1" type="ORF">SG35_017310</name>
</gene>
<reference evidence="1 2" key="1">
    <citation type="journal article" date="2015" name="Genome Announc.">
        <title>Draft Genome Sequences of Marine Isolates of Thalassomonas viridans and Thalassomonas actiniarum.</title>
        <authorList>
            <person name="Olonade I."/>
            <person name="van Zyl L.J."/>
            <person name="Trindade M."/>
        </authorList>
    </citation>
    <scope>NUCLEOTIDE SEQUENCE [LARGE SCALE GENOMIC DNA]</scope>
    <source>
        <strain evidence="1 2">A5K-106</strain>
    </source>
</reference>
<organism evidence="1 2">
    <name type="scientific">Thalassomonas actiniarum</name>
    <dbReference type="NCBI Taxonomy" id="485447"/>
    <lineage>
        <taxon>Bacteria</taxon>
        <taxon>Pseudomonadati</taxon>
        <taxon>Pseudomonadota</taxon>
        <taxon>Gammaproteobacteria</taxon>
        <taxon>Alteromonadales</taxon>
        <taxon>Colwelliaceae</taxon>
        <taxon>Thalassomonas</taxon>
    </lineage>
</organism>
<name>A0AAE9YK94_9GAMM</name>
<protein>
    <submittedName>
        <fullName evidence="1">Uncharacterized protein</fullName>
    </submittedName>
</protein>
<evidence type="ECO:0000313" key="2">
    <source>
        <dbReference type="Proteomes" id="UP000032568"/>
    </source>
</evidence>
<dbReference type="Proteomes" id="UP000032568">
    <property type="component" value="Chromosome"/>
</dbReference>
<proteinExistence type="predicted"/>
<reference evidence="1 2" key="2">
    <citation type="journal article" date="2022" name="Mar. Drugs">
        <title>Bioassay-Guided Fractionation Leads to the Detection of Cholic Acid Generated by the Rare Thalassomonas sp.</title>
        <authorList>
            <person name="Pheiffer F."/>
            <person name="Schneider Y.K."/>
            <person name="Hansen E.H."/>
            <person name="Andersen J.H."/>
            <person name="Isaksson J."/>
            <person name="Busche T."/>
            <person name="R C."/>
            <person name="Kalinowski J."/>
            <person name="Zyl L.V."/>
            <person name="Trindade M."/>
        </authorList>
    </citation>
    <scope>NUCLEOTIDE SEQUENCE [LARGE SCALE GENOMIC DNA]</scope>
    <source>
        <strain evidence="1 2">A5K-106</strain>
    </source>
</reference>
<keyword evidence="2" id="KW-1185">Reference proteome</keyword>
<accession>A0AAE9YK94</accession>
<dbReference type="KEGG" id="tact:SG35_017310"/>